<sequence>MPSVAQKVFEFVPIQESWTTKQIVAQVKATTKAQIDSRTADNCLARLRDAGLVREVTRGEFRRVRLTTSCASADTGDEEEPDTRALVSEALGKRDSSASPIDLLSGIANRLTATVESIREIAVEIETAALVIEEQQAANGREADKLRQLQALLKTL</sequence>
<proteinExistence type="predicted"/>
<protein>
    <submittedName>
        <fullName evidence="1">Uncharacterized protein</fullName>
    </submittedName>
</protein>
<name>A0A0H3HNU2_BURP2</name>
<dbReference type="RefSeq" id="WP_004552753.1">
    <property type="nucleotide sequence ID" value="NC_017831.1"/>
</dbReference>
<organism evidence="1 2">
    <name type="scientific">Burkholderia pseudomallei (strain 1026b)</name>
    <dbReference type="NCBI Taxonomy" id="884204"/>
    <lineage>
        <taxon>Bacteria</taxon>
        <taxon>Pseudomonadati</taxon>
        <taxon>Pseudomonadota</taxon>
        <taxon>Betaproteobacteria</taxon>
        <taxon>Burkholderiales</taxon>
        <taxon>Burkholderiaceae</taxon>
        <taxon>Burkholderia</taxon>
        <taxon>pseudomallei group</taxon>
    </lineage>
</organism>
<evidence type="ECO:0000313" key="2">
    <source>
        <dbReference type="Proteomes" id="UP000010087"/>
    </source>
</evidence>
<accession>A0A0H3HNU2</accession>
<dbReference type="KEGG" id="bpz:BP1026B_I1093"/>
<dbReference type="PATRIC" id="fig|884204.3.peg.1197"/>
<dbReference type="EMBL" id="CP002833">
    <property type="protein sequence ID" value="AFI65743.1"/>
    <property type="molecule type" value="Genomic_DNA"/>
</dbReference>
<dbReference type="Proteomes" id="UP000010087">
    <property type="component" value="Chromosome 1"/>
</dbReference>
<evidence type="ECO:0000313" key="1">
    <source>
        <dbReference type="EMBL" id="AFI65743.1"/>
    </source>
</evidence>
<gene>
    <name evidence="1" type="ordered locus">BP1026B_I1093</name>
</gene>
<reference evidence="1 2" key="1">
    <citation type="journal article" date="2012" name="PLoS ONE">
        <title>Evolution of Burkholderia pseudomallei in recurrent melioidosis.</title>
        <authorList>
            <person name="Hayden H.S."/>
            <person name="Lim R."/>
            <person name="Brittnacher M.J."/>
            <person name="Sims E.H."/>
            <person name="Ramage E.R."/>
            <person name="Fong C."/>
            <person name="Wu Z."/>
            <person name="Crist E."/>
            <person name="Chang J."/>
            <person name="Zhou Y."/>
            <person name="Radey M."/>
            <person name="Rohmer L."/>
            <person name="Haugen E."/>
            <person name="Gillett W."/>
            <person name="Wuthiekanun V."/>
            <person name="Peacock S.J."/>
            <person name="Kaul R."/>
            <person name="Miller S.I."/>
            <person name="Manoil C."/>
            <person name="Jacobs M.A."/>
        </authorList>
    </citation>
    <scope>NUCLEOTIDE SEQUENCE [LARGE SCALE GENOMIC DNA]</scope>
    <source>
        <strain evidence="1 2">1026b</strain>
    </source>
</reference>
<dbReference type="AlphaFoldDB" id="A0A0H3HNU2"/>